<protein>
    <recommendedName>
        <fullName evidence="2">peptidylprolyl isomerase</fullName>
        <ecNumber evidence="2">5.2.1.8</ecNumber>
    </recommendedName>
</protein>
<gene>
    <name evidence="7" type="ORF">J2Z27_000013</name>
    <name evidence="8" type="ORF">SAMN05216187_10922</name>
</gene>
<keyword evidence="10" id="KW-1185">Reference proteome</keyword>
<dbReference type="AlphaFoldDB" id="A0A1G9C597"/>
<dbReference type="InterPro" id="IPR027304">
    <property type="entry name" value="Trigger_fact/SurA_dom_sf"/>
</dbReference>
<reference evidence="9" key="1">
    <citation type="submission" date="2016-10" db="EMBL/GenBank/DDBJ databases">
        <authorList>
            <person name="Varghese N."/>
            <person name="Submissions S."/>
        </authorList>
    </citation>
    <scope>NUCLEOTIDE SEQUENCE [LARGE SCALE GENOMIC DNA]</scope>
    <source>
        <strain evidence="9">CGMCC 1.8911</strain>
    </source>
</reference>
<keyword evidence="4" id="KW-0697">Rotamase</keyword>
<proteinExistence type="predicted"/>
<dbReference type="STRING" id="586411.SAMN05216187_10922"/>
<feature type="region of interest" description="Disordered" evidence="6">
    <location>
        <begin position="24"/>
        <end position="77"/>
    </location>
</feature>
<sequence>MKKWLSSLTIIGSLLLLGACNGDEEAAETEDTGAAQEEAPEASEESGAAAEGEENAESASAEQPEQPEPDLEGVPDVVAEVNGTEIEKPEFEEAYTMQFQQAAMMSQMSGEEVNQDDLKTQVADGLVSQELLIQEADNRELEVTEEDTNGVLDELVEQNGMESQDDLFAAFEEQDMPKDEVMSQVEMQVKVDKLIAEESGEINPSDEELQELYDQQVEQMEQMETEEEPPSFEEMKPQLEEQVVMQKEGEAAQALVEELKADADVTMHL</sequence>
<evidence type="ECO:0000313" key="10">
    <source>
        <dbReference type="Proteomes" id="UP001519348"/>
    </source>
</evidence>
<evidence type="ECO:0000256" key="1">
    <source>
        <dbReference type="ARBA" id="ARBA00000971"/>
    </source>
</evidence>
<dbReference type="EMBL" id="JAGGKN010000001">
    <property type="protein sequence ID" value="MBP1950987.1"/>
    <property type="molecule type" value="Genomic_DNA"/>
</dbReference>
<keyword evidence="5" id="KW-0413">Isomerase</keyword>
<reference evidence="8" key="2">
    <citation type="submission" date="2016-10" db="EMBL/GenBank/DDBJ databases">
        <authorList>
            <person name="de Groot N.N."/>
        </authorList>
    </citation>
    <scope>NUCLEOTIDE SEQUENCE [LARGE SCALE GENOMIC DNA]</scope>
    <source>
        <strain evidence="8">CGMCC 1.8911</strain>
    </source>
</reference>
<accession>A0A1G9C597</accession>
<evidence type="ECO:0000256" key="4">
    <source>
        <dbReference type="ARBA" id="ARBA00023110"/>
    </source>
</evidence>
<dbReference type="EC" id="5.2.1.8" evidence="2"/>
<comment type="catalytic activity">
    <reaction evidence="1">
        <text>[protein]-peptidylproline (omega=180) = [protein]-peptidylproline (omega=0)</text>
        <dbReference type="Rhea" id="RHEA:16237"/>
        <dbReference type="Rhea" id="RHEA-COMP:10747"/>
        <dbReference type="Rhea" id="RHEA-COMP:10748"/>
        <dbReference type="ChEBI" id="CHEBI:83833"/>
        <dbReference type="ChEBI" id="CHEBI:83834"/>
        <dbReference type="EC" id="5.2.1.8"/>
    </reaction>
</comment>
<dbReference type="SUPFAM" id="SSF109998">
    <property type="entry name" value="Triger factor/SurA peptide-binding domain-like"/>
    <property type="match status" value="1"/>
</dbReference>
<evidence type="ECO:0000256" key="2">
    <source>
        <dbReference type="ARBA" id="ARBA00013194"/>
    </source>
</evidence>
<dbReference type="Proteomes" id="UP001519348">
    <property type="component" value="Unassembled WGS sequence"/>
</dbReference>
<evidence type="ECO:0000256" key="6">
    <source>
        <dbReference type="SAM" id="MobiDB-lite"/>
    </source>
</evidence>
<keyword evidence="3" id="KW-0732">Signal</keyword>
<dbReference type="EMBL" id="FNFI01000009">
    <property type="protein sequence ID" value="SDK46849.1"/>
    <property type="molecule type" value="Genomic_DNA"/>
</dbReference>
<dbReference type="OrthoDB" id="4775280at2"/>
<dbReference type="Proteomes" id="UP000242700">
    <property type="component" value="Unassembled WGS sequence"/>
</dbReference>
<dbReference type="RefSeq" id="WP_092598608.1">
    <property type="nucleotide sequence ID" value="NZ_BMCN01000001.1"/>
</dbReference>
<name>A0A1G9C597_9STAP</name>
<evidence type="ECO:0000313" key="8">
    <source>
        <dbReference type="EMBL" id="SDK46849.1"/>
    </source>
</evidence>
<dbReference type="PANTHER" id="PTHR47245:SF1">
    <property type="entry name" value="FOLDASE PROTEIN PRSA"/>
    <property type="match status" value="1"/>
</dbReference>
<dbReference type="InterPro" id="IPR050245">
    <property type="entry name" value="PrsA_foldase"/>
</dbReference>
<evidence type="ECO:0000256" key="3">
    <source>
        <dbReference type="ARBA" id="ARBA00022729"/>
    </source>
</evidence>
<reference evidence="7 10" key="3">
    <citation type="submission" date="2021-03" db="EMBL/GenBank/DDBJ databases">
        <title>Genomic Encyclopedia of Type Strains, Phase IV (KMG-IV): sequencing the most valuable type-strain genomes for metagenomic binning, comparative biology and taxonomic classification.</title>
        <authorList>
            <person name="Goeker M."/>
        </authorList>
    </citation>
    <scope>NUCLEOTIDE SEQUENCE [LARGE SCALE GENOMIC DNA]</scope>
    <source>
        <strain evidence="7 10">DSM 22420</strain>
    </source>
</reference>
<evidence type="ECO:0000313" key="9">
    <source>
        <dbReference type="Proteomes" id="UP000242700"/>
    </source>
</evidence>
<evidence type="ECO:0000256" key="5">
    <source>
        <dbReference type="ARBA" id="ARBA00023235"/>
    </source>
</evidence>
<dbReference type="PROSITE" id="PS51257">
    <property type="entry name" value="PROKAR_LIPOPROTEIN"/>
    <property type="match status" value="1"/>
</dbReference>
<dbReference type="Pfam" id="PF13624">
    <property type="entry name" value="SurA_N_3"/>
    <property type="match status" value="1"/>
</dbReference>
<dbReference type="GO" id="GO:0003755">
    <property type="term" value="F:peptidyl-prolyl cis-trans isomerase activity"/>
    <property type="evidence" value="ECO:0007669"/>
    <property type="project" value="UniProtKB-KW"/>
</dbReference>
<dbReference type="Gene3D" id="1.10.4030.10">
    <property type="entry name" value="Porin chaperone SurA, peptide-binding domain"/>
    <property type="match status" value="1"/>
</dbReference>
<organism evidence="8 9">
    <name type="scientific">Jeotgalicoccus aerolatus</name>
    <dbReference type="NCBI Taxonomy" id="709510"/>
    <lineage>
        <taxon>Bacteria</taxon>
        <taxon>Bacillati</taxon>
        <taxon>Bacillota</taxon>
        <taxon>Bacilli</taxon>
        <taxon>Bacillales</taxon>
        <taxon>Staphylococcaceae</taxon>
        <taxon>Jeotgalicoccus</taxon>
    </lineage>
</organism>
<dbReference type="PANTHER" id="PTHR47245">
    <property type="entry name" value="PEPTIDYLPROLYL ISOMERASE"/>
    <property type="match status" value="1"/>
</dbReference>
<evidence type="ECO:0000313" key="7">
    <source>
        <dbReference type="EMBL" id="MBP1950987.1"/>
    </source>
</evidence>